<accession>A0A6J4JAN3</accession>
<dbReference type="AlphaFoldDB" id="A0A6J4JAN3"/>
<protein>
    <submittedName>
        <fullName evidence="1">Uncharacterized protein</fullName>
    </submittedName>
</protein>
<name>A0A6J4JAN3_9BACT</name>
<evidence type="ECO:0000313" key="1">
    <source>
        <dbReference type="EMBL" id="CAA9271384.1"/>
    </source>
</evidence>
<organism evidence="1">
    <name type="scientific">uncultured Adhaeribacter sp</name>
    <dbReference type="NCBI Taxonomy" id="448109"/>
    <lineage>
        <taxon>Bacteria</taxon>
        <taxon>Pseudomonadati</taxon>
        <taxon>Bacteroidota</taxon>
        <taxon>Cytophagia</taxon>
        <taxon>Cytophagales</taxon>
        <taxon>Hymenobacteraceae</taxon>
        <taxon>Adhaeribacter</taxon>
        <taxon>environmental samples</taxon>
    </lineage>
</organism>
<reference evidence="1" key="1">
    <citation type="submission" date="2020-02" db="EMBL/GenBank/DDBJ databases">
        <authorList>
            <person name="Meier V. D."/>
        </authorList>
    </citation>
    <scope>NUCLEOTIDE SEQUENCE</scope>
    <source>
        <strain evidence="1">AVDCRST_MAG95</strain>
    </source>
</reference>
<proteinExistence type="predicted"/>
<gene>
    <name evidence="1" type="ORF">AVDCRST_MAG95-2779</name>
</gene>
<dbReference type="EMBL" id="CADCTJ010000870">
    <property type="protein sequence ID" value="CAA9271384.1"/>
    <property type="molecule type" value="Genomic_DNA"/>
</dbReference>
<sequence length="37" mass="4164">MADKSPKGKIMQIYNGLLTRSGKKKFKANLVSRNKPD</sequence>